<comment type="caution">
    <text evidence="7">The sequence shown here is derived from an EMBL/GenBank/DDBJ whole genome shotgun (WGS) entry which is preliminary data.</text>
</comment>
<dbReference type="PROSITE" id="PS51123">
    <property type="entry name" value="OMPA_2"/>
    <property type="match status" value="1"/>
</dbReference>
<evidence type="ECO:0000313" key="8">
    <source>
        <dbReference type="Proteomes" id="UP001200557"/>
    </source>
</evidence>
<dbReference type="PANTHER" id="PTHR30329">
    <property type="entry name" value="STATOR ELEMENT OF FLAGELLAR MOTOR COMPLEX"/>
    <property type="match status" value="1"/>
</dbReference>
<gene>
    <name evidence="7" type="ORF">L0664_08160</name>
</gene>
<keyword evidence="8" id="KW-1185">Reference proteome</keyword>
<name>A0ABS9CVG4_9RHOB</name>
<dbReference type="InterPro" id="IPR006690">
    <property type="entry name" value="OMPA-like_CS"/>
</dbReference>
<dbReference type="SUPFAM" id="SSF103088">
    <property type="entry name" value="OmpA-like"/>
    <property type="match status" value="1"/>
</dbReference>
<evidence type="ECO:0000256" key="4">
    <source>
        <dbReference type="PROSITE-ProRule" id="PRU00473"/>
    </source>
</evidence>
<evidence type="ECO:0000256" key="5">
    <source>
        <dbReference type="SAM" id="SignalP"/>
    </source>
</evidence>
<dbReference type="InterPro" id="IPR006665">
    <property type="entry name" value="OmpA-like"/>
</dbReference>
<dbReference type="Pfam" id="PF13488">
    <property type="entry name" value="Gly-zipper_Omp"/>
    <property type="match status" value="1"/>
</dbReference>
<dbReference type="Gene3D" id="3.30.1330.60">
    <property type="entry name" value="OmpA-like domain"/>
    <property type="match status" value="1"/>
</dbReference>
<keyword evidence="5" id="KW-0732">Signal</keyword>
<dbReference type="InterPro" id="IPR039567">
    <property type="entry name" value="Gly-zipper"/>
</dbReference>
<dbReference type="RefSeq" id="WP_235225159.1">
    <property type="nucleotide sequence ID" value="NZ_JAKGAQ010000002.1"/>
</dbReference>
<accession>A0ABS9CVG4</accession>
<dbReference type="InterPro" id="IPR036737">
    <property type="entry name" value="OmpA-like_sf"/>
</dbReference>
<dbReference type="PROSITE" id="PS51257">
    <property type="entry name" value="PROKAR_LIPOPROTEIN"/>
    <property type="match status" value="1"/>
</dbReference>
<comment type="subcellular location">
    <subcellularLocation>
        <location evidence="1">Cell outer membrane</location>
    </subcellularLocation>
</comment>
<dbReference type="InterPro" id="IPR050330">
    <property type="entry name" value="Bact_OuterMem_StrucFunc"/>
</dbReference>
<dbReference type="PANTHER" id="PTHR30329:SF21">
    <property type="entry name" value="LIPOPROTEIN YIAD-RELATED"/>
    <property type="match status" value="1"/>
</dbReference>
<dbReference type="InterPro" id="IPR006664">
    <property type="entry name" value="OMP_bac"/>
</dbReference>
<sequence>MILSKMSLAVALSGVMVLTACETMTDPNNPNRNTQQGAALGAAAGALVGLAAGDNAQERRNGAIVGALVGGGIGGVAGANLDRQEAELRQQLGSNARIVNTGDQLIVTLPQDILFATNSSDLTGGLRSDLNALASSINSFPNTTVNVIGHADNTGGAAFNQDLSARRAQAVSSQLISSGVAPSRIRSIGRGEDAPIASNLTAEGRAQNRRVEITITPNG</sequence>
<protein>
    <submittedName>
        <fullName evidence="7">OmpA family protein</fullName>
    </submittedName>
</protein>
<dbReference type="EMBL" id="JAKGAQ010000002">
    <property type="protein sequence ID" value="MCF2871037.1"/>
    <property type="molecule type" value="Genomic_DNA"/>
</dbReference>
<dbReference type="Proteomes" id="UP001200557">
    <property type="component" value="Unassembled WGS sequence"/>
</dbReference>
<feature type="chain" id="PRO_5046782312" evidence="5">
    <location>
        <begin position="21"/>
        <end position="219"/>
    </location>
</feature>
<keyword evidence="2 4" id="KW-0472">Membrane</keyword>
<organism evidence="7 8">
    <name type="scientific">Octadecabacter dasysiphoniae</name>
    <dbReference type="NCBI Taxonomy" id="2909341"/>
    <lineage>
        <taxon>Bacteria</taxon>
        <taxon>Pseudomonadati</taxon>
        <taxon>Pseudomonadota</taxon>
        <taxon>Alphaproteobacteria</taxon>
        <taxon>Rhodobacterales</taxon>
        <taxon>Roseobacteraceae</taxon>
        <taxon>Octadecabacter</taxon>
    </lineage>
</organism>
<evidence type="ECO:0000256" key="2">
    <source>
        <dbReference type="ARBA" id="ARBA00023136"/>
    </source>
</evidence>
<feature type="signal peptide" evidence="5">
    <location>
        <begin position="1"/>
        <end position="20"/>
    </location>
</feature>
<keyword evidence="3" id="KW-0998">Cell outer membrane</keyword>
<evidence type="ECO:0000313" key="7">
    <source>
        <dbReference type="EMBL" id="MCF2871037.1"/>
    </source>
</evidence>
<reference evidence="7 8" key="1">
    <citation type="submission" date="2022-01" db="EMBL/GenBank/DDBJ databases">
        <title>Octadecabacter sp. nov., isolated from a marine alga.</title>
        <authorList>
            <person name="Jin M.S."/>
            <person name="Kim H.M."/>
            <person name="Han D.M."/>
            <person name="Jung J.J."/>
            <person name="Jeon C.O."/>
        </authorList>
    </citation>
    <scope>NUCLEOTIDE SEQUENCE [LARGE SCALE GENOMIC DNA]</scope>
    <source>
        <strain evidence="7 8">G9-8</strain>
    </source>
</reference>
<dbReference type="PRINTS" id="PR01021">
    <property type="entry name" value="OMPADOMAIN"/>
</dbReference>
<proteinExistence type="predicted"/>
<evidence type="ECO:0000256" key="3">
    <source>
        <dbReference type="ARBA" id="ARBA00023237"/>
    </source>
</evidence>
<feature type="domain" description="OmpA-like" evidence="6">
    <location>
        <begin position="102"/>
        <end position="219"/>
    </location>
</feature>
<evidence type="ECO:0000256" key="1">
    <source>
        <dbReference type="ARBA" id="ARBA00004442"/>
    </source>
</evidence>
<dbReference type="PROSITE" id="PS01068">
    <property type="entry name" value="OMPA_1"/>
    <property type="match status" value="1"/>
</dbReference>
<dbReference type="CDD" id="cd07185">
    <property type="entry name" value="OmpA_C-like"/>
    <property type="match status" value="1"/>
</dbReference>
<evidence type="ECO:0000259" key="6">
    <source>
        <dbReference type="PROSITE" id="PS51123"/>
    </source>
</evidence>
<dbReference type="Pfam" id="PF00691">
    <property type="entry name" value="OmpA"/>
    <property type="match status" value="1"/>
</dbReference>